<dbReference type="PANTHER" id="PTHR18964">
    <property type="entry name" value="ROK (REPRESSOR, ORF, KINASE) FAMILY"/>
    <property type="match status" value="1"/>
</dbReference>
<dbReference type="SUPFAM" id="SSF53067">
    <property type="entry name" value="Actin-like ATPase domain"/>
    <property type="match status" value="1"/>
</dbReference>
<gene>
    <name evidence="2" type="ORF">UU84_C0044G0006</name>
</gene>
<dbReference type="InterPro" id="IPR049874">
    <property type="entry name" value="ROK_cs"/>
</dbReference>
<organism evidence="2 3">
    <name type="scientific">Candidatus Yanofskybacteria bacterium GW2011_GWC2_41_9</name>
    <dbReference type="NCBI Taxonomy" id="1619029"/>
    <lineage>
        <taxon>Bacteria</taxon>
        <taxon>Candidatus Yanofskyibacteriota</taxon>
    </lineage>
</organism>
<comment type="similarity">
    <text evidence="1">Belongs to the ROK (NagC/XylR) family.</text>
</comment>
<dbReference type="Pfam" id="PF00480">
    <property type="entry name" value="ROK"/>
    <property type="match status" value="2"/>
</dbReference>
<evidence type="ECO:0000313" key="3">
    <source>
        <dbReference type="Proteomes" id="UP000033859"/>
    </source>
</evidence>
<dbReference type="AlphaFoldDB" id="A0A0G0XK25"/>
<proteinExistence type="inferred from homology"/>
<dbReference type="EMBL" id="LCCE01000044">
    <property type="protein sequence ID" value="KKS25239.1"/>
    <property type="molecule type" value="Genomic_DNA"/>
</dbReference>
<dbReference type="InterPro" id="IPR043129">
    <property type="entry name" value="ATPase_NBD"/>
</dbReference>
<accession>A0A0G0XK25</accession>
<dbReference type="CDD" id="cd23763">
    <property type="entry name" value="ASKHA_ATPase_ROK"/>
    <property type="match status" value="1"/>
</dbReference>
<protein>
    <submittedName>
        <fullName evidence="2">Transcriptional regulator</fullName>
    </submittedName>
</protein>
<evidence type="ECO:0000313" key="2">
    <source>
        <dbReference type="EMBL" id="KKS25239.1"/>
    </source>
</evidence>
<comment type="caution">
    <text evidence="2">The sequence shown here is derived from an EMBL/GenBank/DDBJ whole genome shotgun (WGS) entry which is preliminary data.</text>
</comment>
<reference evidence="2 3" key="1">
    <citation type="journal article" date="2015" name="Nature">
        <title>rRNA introns, odd ribosomes, and small enigmatic genomes across a large radiation of phyla.</title>
        <authorList>
            <person name="Brown C.T."/>
            <person name="Hug L.A."/>
            <person name="Thomas B.C."/>
            <person name="Sharon I."/>
            <person name="Castelle C.J."/>
            <person name="Singh A."/>
            <person name="Wilkins M.J."/>
            <person name="Williams K.H."/>
            <person name="Banfield J.F."/>
        </authorList>
    </citation>
    <scope>NUCLEOTIDE SEQUENCE [LARGE SCALE GENOMIC DNA]</scope>
</reference>
<name>A0A0G0XK25_9BACT</name>
<dbReference type="PROSITE" id="PS01125">
    <property type="entry name" value="ROK"/>
    <property type="match status" value="1"/>
</dbReference>
<sequence length="275" mass="29755">MTFINKKYIIGIDIGGSKIIAALVKGAQIFHKIKIPMPKNKKDFFDKLEKVIGELIKKAGGKKNIRGIGCGIGGALDLEKGIILSWSNIKFLDKLNIKSWLKKQFNYEVRIDNDAKCFIRAEYLFGAGKGYNNIVGMTLGTGVGGGIIIGGKMIYGANDSAGEIGHMIINNGKDLEETTVKQMRKLKFSKIAAKEFEKNLGIGLANIINILDPEIIIIGGGAAKTVEAFILKARKIAEKFIVSPQAEKNVKILKGKLGENAGAIGAAALFYSQNI</sequence>
<dbReference type="PANTHER" id="PTHR18964:SF149">
    <property type="entry name" value="BIFUNCTIONAL UDP-N-ACETYLGLUCOSAMINE 2-EPIMERASE_N-ACETYLMANNOSAMINE KINASE"/>
    <property type="match status" value="1"/>
</dbReference>
<evidence type="ECO:0000256" key="1">
    <source>
        <dbReference type="ARBA" id="ARBA00006479"/>
    </source>
</evidence>
<dbReference type="Gene3D" id="3.30.420.40">
    <property type="match status" value="3"/>
</dbReference>
<dbReference type="Proteomes" id="UP000033859">
    <property type="component" value="Unassembled WGS sequence"/>
</dbReference>
<dbReference type="InterPro" id="IPR000600">
    <property type="entry name" value="ROK"/>
</dbReference>